<accession>A0A8S1W3R7</accession>
<dbReference type="AlphaFoldDB" id="A0A8S1W3R7"/>
<dbReference type="Proteomes" id="UP000683925">
    <property type="component" value="Unassembled WGS sequence"/>
</dbReference>
<keyword evidence="2" id="KW-1185">Reference proteome</keyword>
<evidence type="ECO:0000313" key="2">
    <source>
        <dbReference type="Proteomes" id="UP000683925"/>
    </source>
</evidence>
<dbReference type="EMBL" id="CAJJDP010000079">
    <property type="protein sequence ID" value="CAD8182885.1"/>
    <property type="molecule type" value="Genomic_DNA"/>
</dbReference>
<name>A0A8S1W3R7_PAROT</name>
<reference evidence="1" key="1">
    <citation type="submission" date="2021-01" db="EMBL/GenBank/DDBJ databases">
        <authorList>
            <consortium name="Genoscope - CEA"/>
            <person name="William W."/>
        </authorList>
    </citation>
    <scope>NUCLEOTIDE SEQUENCE</scope>
</reference>
<protein>
    <submittedName>
        <fullName evidence="1">Uncharacterized protein</fullName>
    </submittedName>
</protein>
<proteinExistence type="predicted"/>
<organism evidence="1 2">
    <name type="scientific">Paramecium octaurelia</name>
    <dbReference type="NCBI Taxonomy" id="43137"/>
    <lineage>
        <taxon>Eukaryota</taxon>
        <taxon>Sar</taxon>
        <taxon>Alveolata</taxon>
        <taxon>Ciliophora</taxon>
        <taxon>Intramacronucleata</taxon>
        <taxon>Oligohymenophorea</taxon>
        <taxon>Peniculida</taxon>
        <taxon>Parameciidae</taxon>
        <taxon>Paramecium</taxon>
    </lineage>
</organism>
<evidence type="ECO:0000313" key="1">
    <source>
        <dbReference type="EMBL" id="CAD8182885.1"/>
    </source>
</evidence>
<sequence length="141" mass="17003">MRGYKHNRQHIHFFCYFLSQDEFHFLGPANFFQYQFNYFIFSIIQKLKTNFNLIKELSLNSTNSIAIQLTNQNFKQSYITQIYHSNRIINTIFVDNKYLNQELLYKLSKMSLTIYFGYDVQLKTCLQDLNFIAQSKSEINF</sequence>
<gene>
    <name evidence="1" type="ORF">POCTA_138.1.T0800030</name>
</gene>
<comment type="caution">
    <text evidence="1">The sequence shown here is derived from an EMBL/GenBank/DDBJ whole genome shotgun (WGS) entry which is preliminary data.</text>
</comment>